<dbReference type="InterPro" id="IPR001539">
    <property type="entry name" value="Peptidase_U32"/>
</dbReference>
<dbReference type="AlphaFoldDB" id="A0A4U8YYA4"/>
<keyword evidence="2" id="KW-1185">Reference proteome</keyword>
<evidence type="ECO:0000313" key="1">
    <source>
        <dbReference type="EMBL" id="VFQ47102.1"/>
    </source>
</evidence>
<evidence type="ECO:0000313" key="2">
    <source>
        <dbReference type="Proteomes" id="UP000507962"/>
    </source>
</evidence>
<accession>A0A4U8YYA4</accession>
<dbReference type="PANTHER" id="PTHR30217:SF10">
    <property type="entry name" value="23S RRNA 5-HYDROXYCYTIDINE C2501 SYNTHASE"/>
    <property type="match status" value="1"/>
</dbReference>
<proteinExistence type="predicted"/>
<dbReference type="InterPro" id="IPR051454">
    <property type="entry name" value="RNA/ubiquinone_mod_enzymes"/>
</dbReference>
<dbReference type="RefSeq" id="WP_180146251.1">
    <property type="nucleotide sequence ID" value="NZ_CAADHO010000013.1"/>
</dbReference>
<dbReference type="Proteomes" id="UP000507962">
    <property type="component" value="Unassembled WGS sequence"/>
</dbReference>
<name>A0A4U8YYA4_9BACT</name>
<dbReference type="Pfam" id="PF01136">
    <property type="entry name" value="Peptidase_U32"/>
    <property type="match status" value="2"/>
</dbReference>
<protein>
    <submittedName>
        <fullName evidence="1">Peptidase u32</fullName>
    </submittedName>
</protein>
<organism evidence="1 2">
    <name type="scientific">Desulfoluna butyratoxydans</name>
    <dbReference type="NCBI Taxonomy" id="231438"/>
    <lineage>
        <taxon>Bacteria</taxon>
        <taxon>Pseudomonadati</taxon>
        <taxon>Thermodesulfobacteriota</taxon>
        <taxon>Desulfobacteria</taxon>
        <taxon>Desulfobacterales</taxon>
        <taxon>Desulfolunaceae</taxon>
        <taxon>Desulfoluna</taxon>
    </lineage>
</organism>
<dbReference type="EMBL" id="CAADHO010000013">
    <property type="protein sequence ID" value="VFQ47102.1"/>
    <property type="molecule type" value="Genomic_DNA"/>
</dbReference>
<sequence>MKTDLELLAPGGDIDAIKAAIAAGADAVYCGLNKFNARDRATNLSAEDLPGIVSLAHKHGCSVFVTLNIIVVESEIPALIRLLNTLVNTRIDAVIVQDFGLFYLLNKHFPSLVIHASTQLTTHNEGQVRFLSALNATRVNLCRELNLEEIRALTDASRKQGMDTEVFVHGSYCVSFSGLCYLSSVLGGKSGNRGRCSQPCRDRFETTPAGREYPLNLKDNSAYGNLKELAEAGVYSLKIEGRIKKFDYVHTVVSCWRNQIQSLSEKDRLLTDTGDLAKVFNRDFSNGFLAGEITSDMFIDNPRDHSIRQVSKENPACPQGTRERFYEDKAALSARARLAVGQLRVEKTALTFRIHGEPGAPLGVSVSSPEASFSVASDSPLAPRRDTSAPGGLSRAVLLEKFKRFDNSEYRVDAVDTENLAPGLYLPFKELTALIRRVAFLLNGSREPVAPVAVPSPGKPKPVGTPPVLSVMISSPGDIPLCEATPAEIFFRLPEALENRKDEFIALFNQFPKLTPWFPAVLIGEDYTAAREILEAVRPDRIVTDNSGVAFDAFRQGIAWMAGSCFNLVNSFGLRCLKEQFGCSGAIVSREINKEQLKRLVPPEGMELCMGIYHPVTLMTSRQCLHQGVIGCSRKRFDKTCLEGCDRSSSITHANGATLHVHKSGGNHHRLYHETHCLNTAVVADLPHTFSRFFIDLRDIATHTKTDTDKAGLIALFHDLLKGVPGAEAAIHRAIRNTSNVQYVRGI</sequence>
<reference evidence="1 2" key="1">
    <citation type="submission" date="2019-03" db="EMBL/GenBank/DDBJ databases">
        <authorList>
            <person name="Nijsse B."/>
        </authorList>
    </citation>
    <scope>NUCLEOTIDE SEQUENCE [LARGE SCALE GENOMIC DNA]</scope>
    <source>
        <strain evidence="1">Desulfoluna butyratoxydans MSL71</strain>
    </source>
</reference>
<dbReference type="PANTHER" id="PTHR30217">
    <property type="entry name" value="PEPTIDASE U32 FAMILY"/>
    <property type="match status" value="1"/>
</dbReference>
<gene>
    <name evidence="1" type="ORF">MSL71_47880</name>
</gene>